<reference evidence="2 3" key="1">
    <citation type="submission" date="2014-04" db="EMBL/GenBank/DDBJ databases">
        <authorList>
            <consortium name="DOE Joint Genome Institute"/>
            <person name="Kuo A."/>
            <person name="Girlanda M."/>
            <person name="Perotto S."/>
            <person name="Kohler A."/>
            <person name="Nagy L.G."/>
            <person name="Floudas D."/>
            <person name="Copeland A."/>
            <person name="Barry K.W."/>
            <person name="Cichocki N."/>
            <person name="Veneault-Fourrey C."/>
            <person name="LaButti K."/>
            <person name="Lindquist E.A."/>
            <person name="Lipzen A."/>
            <person name="Lundell T."/>
            <person name="Morin E."/>
            <person name="Murat C."/>
            <person name="Sun H."/>
            <person name="Tunlid A."/>
            <person name="Henrissat B."/>
            <person name="Grigoriev I.V."/>
            <person name="Hibbett D.S."/>
            <person name="Martin F."/>
            <person name="Nordberg H.P."/>
            <person name="Cantor M.N."/>
            <person name="Hua S.X."/>
        </authorList>
    </citation>
    <scope>NUCLEOTIDE SEQUENCE [LARGE SCALE GENOMIC DNA]</scope>
    <source>
        <strain evidence="2 3">MUT 4182</strain>
    </source>
</reference>
<evidence type="ECO:0000256" key="1">
    <source>
        <dbReference type="SAM" id="MobiDB-lite"/>
    </source>
</evidence>
<accession>A0A0C3QGH0</accession>
<dbReference type="AlphaFoldDB" id="A0A0C3QGH0"/>
<evidence type="ECO:0000313" key="3">
    <source>
        <dbReference type="Proteomes" id="UP000054248"/>
    </source>
</evidence>
<name>A0A0C3QGH0_9AGAM</name>
<keyword evidence="3" id="KW-1185">Reference proteome</keyword>
<feature type="region of interest" description="Disordered" evidence="1">
    <location>
        <begin position="1"/>
        <end position="36"/>
    </location>
</feature>
<dbReference type="Proteomes" id="UP000054248">
    <property type="component" value="Unassembled WGS sequence"/>
</dbReference>
<reference evidence="3" key="2">
    <citation type="submission" date="2015-01" db="EMBL/GenBank/DDBJ databases">
        <title>Evolutionary Origins and Diversification of the Mycorrhizal Mutualists.</title>
        <authorList>
            <consortium name="DOE Joint Genome Institute"/>
            <consortium name="Mycorrhizal Genomics Consortium"/>
            <person name="Kohler A."/>
            <person name="Kuo A."/>
            <person name="Nagy L.G."/>
            <person name="Floudas D."/>
            <person name="Copeland A."/>
            <person name="Barry K.W."/>
            <person name="Cichocki N."/>
            <person name="Veneault-Fourrey C."/>
            <person name="LaButti K."/>
            <person name="Lindquist E.A."/>
            <person name="Lipzen A."/>
            <person name="Lundell T."/>
            <person name="Morin E."/>
            <person name="Murat C."/>
            <person name="Riley R."/>
            <person name="Ohm R."/>
            <person name="Sun H."/>
            <person name="Tunlid A."/>
            <person name="Henrissat B."/>
            <person name="Grigoriev I.V."/>
            <person name="Hibbett D.S."/>
            <person name="Martin F."/>
        </authorList>
    </citation>
    <scope>NUCLEOTIDE SEQUENCE [LARGE SCALE GENOMIC DNA]</scope>
    <source>
        <strain evidence="3">MUT 4182</strain>
    </source>
</reference>
<sequence>MRVSVLIPYSTTAPVQSSSSSTATAHSRPQSPKTAFHSPHELVQQHGRRGSMGGIFSLQQYYRNSPSPPSTLGLVRRRTVFGENTNSQSGWGVRGVVCPEELVDAVDSSVDGELPLSGILLSLHRDTTTRSESHIGSRVVLCSPELLYAVVRGWLCFVLCALTIRRVN</sequence>
<evidence type="ECO:0000313" key="2">
    <source>
        <dbReference type="EMBL" id="KIO25421.1"/>
    </source>
</evidence>
<dbReference type="HOGENOM" id="CLU_1587695_0_0_1"/>
<gene>
    <name evidence="2" type="ORF">M407DRAFT_92034</name>
</gene>
<organism evidence="2 3">
    <name type="scientific">Tulasnella calospora MUT 4182</name>
    <dbReference type="NCBI Taxonomy" id="1051891"/>
    <lineage>
        <taxon>Eukaryota</taxon>
        <taxon>Fungi</taxon>
        <taxon>Dikarya</taxon>
        <taxon>Basidiomycota</taxon>
        <taxon>Agaricomycotina</taxon>
        <taxon>Agaricomycetes</taxon>
        <taxon>Cantharellales</taxon>
        <taxon>Tulasnellaceae</taxon>
        <taxon>Tulasnella</taxon>
    </lineage>
</organism>
<feature type="compositionally biased region" description="Low complexity" evidence="1">
    <location>
        <begin position="10"/>
        <end position="27"/>
    </location>
</feature>
<proteinExistence type="predicted"/>
<dbReference type="EMBL" id="KN823042">
    <property type="protein sequence ID" value="KIO25421.1"/>
    <property type="molecule type" value="Genomic_DNA"/>
</dbReference>
<protein>
    <submittedName>
        <fullName evidence="2">Uncharacterized protein</fullName>
    </submittedName>
</protein>